<dbReference type="InterPro" id="IPR046792">
    <property type="entry name" value="Peptidase_C54_cat"/>
</dbReference>
<dbReference type="SUPFAM" id="SSF54001">
    <property type="entry name" value="Cysteine proteinases"/>
    <property type="match status" value="1"/>
</dbReference>
<dbReference type="Proteomes" id="UP000195602">
    <property type="component" value="Unassembled WGS sequence"/>
</dbReference>
<keyword evidence="9" id="KW-0072">Autophagy</keyword>
<keyword evidence="8" id="KW-0653">Protein transport</keyword>
<dbReference type="InterPro" id="IPR038765">
    <property type="entry name" value="Papain-like_cys_pep_sf"/>
</dbReference>
<keyword evidence="4 11" id="KW-0963">Cytoplasm</keyword>
<gene>
    <name evidence="13" type="ORF">A9F13_08g00990</name>
</gene>
<name>A0AA91T1J5_CLALS</name>
<evidence type="ECO:0000259" key="12">
    <source>
        <dbReference type="Pfam" id="PF03416"/>
    </source>
</evidence>
<comment type="similarity">
    <text evidence="2 11">Belongs to the peptidase C54 family.</text>
</comment>
<keyword evidence="3" id="KW-0813">Transport</keyword>
<dbReference type="GO" id="GO:0004197">
    <property type="term" value="F:cysteine-type endopeptidase activity"/>
    <property type="evidence" value="ECO:0007669"/>
    <property type="project" value="TreeGrafter"/>
</dbReference>
<evidence type="ECO:0000256" key="3">
    <source>
        <dbReference type="ARBA" id="ARBA00022448"/>
    </source>
</evidence>
<feature type="domain" description="Peptidase C54 catalytic" evidence="12">
    <location>
        <begin position="54"/>
        <end position="343"/>
    </location>
</feature>
<evidence type="ECO:0000256" key="10">
    <source>
        <dbReference type="ARBA" id="ARBA00029362"/>
    </source>
</evidence>
<dbReference type="GO" id="GO:0000423">
    <property type="term" value="P:mitophagy"/>
    <property type="evidence" value="ECO:0007669"/>
    <property type="project" value="TreeGrafter"/>
</dbReference>
<dbReference type="EMBL" id="LYUB02000008">
    <property type="protein sequence ID" value="OVF08403.1"/>
    <property type="molecule type" value="Genomic_DNA"/>
</dbReference>
<dbReference type="AlphaFoldDB" id="A0AA91T1J5"/>
<dbReference type="EC" id="3.4.22.-" evidence="11"/>
<evidence type="ECO:0000313" key="13">
    <source>
        <dbReference type="EMBL" id="OVF08403.1"/>
    </source>
</evidence>
<dbReference type="GO" id="GO:0016485">
    <property type="term" value="P:protein processing"/>
    <property type="evidence" value="ECO:0007669"/>
    <property type="project" value="TreeGrafter"/>
</dbReference>
<organism evidence="13 14">
    <name type="scientific">Clavispora lusitaniae</name>
    <name type="common">Candida lusitaniae</name>
    <dbReference type="NCBI Taxonomy" id="36911"/>
    <lineage>
        <taxon>Eukaryota</taxon>
        <taxon>Fungi</taxon>
        <taxon>Dikarya</taxon>
        <taxon>Ascomycota</taxon>
        <taxon>Saccharomycotina</taxon>
        <taxon>Pichiomycetes</taxon>
        <taxon>Metschnikowiaceae</taxon>
        <taxon>Clavispora</taxon>
    </lineage>
</organism>
<evidence type="ECO:0000256" key="1">
    <source>
        <dbReference type="ARBA" id="ARBA00004329"/>
    </source>
</evidence>
<evidence type="ECO:0000256" key="7">
    <source>
        <dbReference type="ARBA" id="ARBA00022807"/>
    </source>
</evidence>
<proteinExistence type="inferred from homology"/>
<accession>A0AA91T1J5</accession>
<dbReference type="PANTHER" id="PTHR22624:SF49">
    <property type="entry name" value="CYSTEINE PROTEASE"/>
    <property type="match status" value="1"/>
</dbReference>
<dbReference type="KEGG" id="clus:A9F13_08g00990"/>
<dbReference type="GO" id="GO:0005634">
    <property type="term" value="C:nucleus"/>
    <property type="evidence" value="ECO:0007669"/>
    <property type="project" value="UniProtKB-SubCell"/>
</dbReference>
<keyword evidence="7" id="KW-0788">Thiol protease</keyword>
<keyword evidence="5 11" id="KW-0645">Protease</keyword>
<evidence type="ECO:0000256" key="2">
    <source>
        <dbReference type="ARBA" id="ARBA00010958"/>
    </source>
</evidence>
<evidence type="ECO:0000313" key="14">
    <source>
        <dbReference type="Proteomes" id="UP000195602"/>
    </source>
</evidence>
<comment type="subcellular location">
    <subcellularLocation>
        <location evidence="11">Nucleus</location>
    </subcellularLocation>
    <subcellularLocation>
        <location evidence="11">Cytoplasm</location>
    </subcellularLocation>
    <subcellularLocation>
        <location evidence="1">Preautophagosomal structure</location>
    </subcellularLocation>
</comment>
<dbReference type="GO" id="GO:0034727">
    <property type="term" value="P:piecemeal microautophagy of the nucleus"/>
    <property type="evidence" value="ECO:0007669"/>
    <property type="project" value="TreeGrafter"/>
</dbReference>
<evidence type="ECO:0000256" key="11">
    <source>
        <dbReference type="RuleBase" id="RU363115"/>
    </source>
</evidence>
<comment type="catalytic activity">
    <reaction evidence="10">
        <text>[protein]-C-terminal L-amino acid-glycyl-phosphatidylethanolamide + H2O = [protein]-C-terminal L-amino acid-glycine + a 1,2-diacyl-sn-glycero-3-phosphoethanolamine</text>
        <dbReference type="Rhea" id="RHEA:67548"/>
        <dbReference type="Rhea" id="RHEA-COMP:17323"/>
        <dbReference type="Rhea" id="RHEA-COMP:17324"/>
        <dbReference type="ChEBI" id="CHEBI:15377"/>
        <dbReference type="ChEBI" id="CHEBI:64612"/>
        <dbReference type="ChEBI" id="CHEBI:172940"/>
        <dbReference type="ChEBI" id="CHEBI:172941"/>
    </reaction>
    <physiologicalReaction direction="left-to-right" evidence="10">
        <dbReference type="Rhea" id="RHEA:67549"/>
    </physiologicalReaction>
</comment>
<dbReference type="GO" id="GO:0000407">
    <property type="term" value="C:phagophore assembly site"/>
    <property type="evidence" value="ECO:0007669"/>
    <property type="project" value="UniProtKB-SubCell"/>
</dbReference>
<dbReference type="PANTHER" id="PTHR22624">
    <property type="entry name" value="CYSTEINE PROTEASE ATG4"/>
    <property type="match status" value="1"/>
</dbReference>
<dbReference type="Pfam" id="PF03416">
    <property type="entry name" value="Peptidase_C54"/>
    <property type="match status" value="1"/>
</dbReference>
<evidence type="ECO:0000256" key="5">
    <source>
        <dbReference type="ARBA" id="ARBA00022670"/>
    </source>
</evidence>
<evidence type="ECO:0000256" key="4">
    <source>
        <dbReference type="ARBA" id="ARBA00022490"/>
    </source>
</evidence>
<evidence type="ECO:0000256" key="8">
    <source>
        <dbReference type="ARBA" id="ARBA00022927"/>
    </source>
</evidence>
<dbReference type="GO" id="GO:0015031">
    <property type="term" value="P:protein transport"/>
    <property type="evidence" value="ECO:0007669"/>
    <property type="project" value="UniProtKB-KW"/>
</dbReference>
<dbReference type="InterPro" id="IPR005078">
    <property type="entry name" value="Peptidase_C54"/>
</dbReference>
<protein>
    <recommendedName>
        <fullName evidence="11">Cysteine protease</fullName>
        <ecNumber evidence="11">3.4.22.-</ecNumber>
    </recommendedName>
</protein>
<evidence type="ECO:0000256" key="6">
    <source>
        <dbReference type="ARBA" id="ARBA00022801"/>
    </source>
</evidence>
<dbReference type="GO" id="GO:0035973">
    <property type="term" value="P:aggrephagy"/>
    <property type="evidence" value="ECO:0007669"/>
    <property type="project" value="TreeGrafter"/>
</dbReference>
<keyword evidence="6 11" id="KW-0378">Hydrolase</keyword>
<comment type="caution">
    <text evidence="13">The sequence shown here is derived from an EMBL/GenBank/DDBJ whole genome shotgun (WGS) entry which is preliminary data.</text>
</comment>
<evidence type="ECO:0000256" key="9">
    <source>
        <dbReference type="ARBA" id="ARBA00023006"/>
    </source>
</evidence>
<dbReference type="GO" id="GO:0000045">
    <property type="term" value="P:autophagosome assembly"/>
    <property type="evidence" value="ECO:0007669"/>
    <property type="project" value="TreeGrafter"/>
</dbReference>
<sequence>MTSDNQEDGNAIEAQVQLLQNTIAQWWNRVQSTESEQLGSSDVTILGNRFPLEEIYPVINSRLWFTYRAGFEPIQKAEDGPSPLAFLKSMIFNVRPSMALGGLFDNQNYSTDVGWGCMIRTSQSLLANALQILILGRDHQSPQAIQSASEKVKKIIQLFGDDYTCPFSLHNFIKVASASPLKVKPGEWFGPSAASLSIKRLCAKFESSEIPNINVSICESCNLYDEEIRGIFEESESPLLILFPLRLGIDKINAIYYPSLLQLLALKQSVGIAGGKPSSSYYFFGFQGSNLLYLDPHNLQASSSDPGTYHTSKFQTLSISNLDPSMLAGVLINDYDDYLDFKETVVKENKIIHFMENSRILQPPTSDYREDFVQVSSDPPDPDIDDFVEINEPYVQGEERQITPESVGSQDILGKYEVL</sequence>
<dbReference type="GO" id="GO:0019786">
    <property type="term" value="F:protein-phosphatidylethanolamide deconjugating activity"/>
    <property type="evidence" value="ECO:0007669"/>
    <property type="project" value="InterPro"/>
</dbReference>
<keyword evidence="11" id="KW-0539">Nucleus</keyword>
<reference evidence="13 14" key="1">
    <citation type="submission" date="2017-04" db="EMBL/GenBank/DDBJ databases">
        <title>Draft genome of the yeast Clavispora lusitaniae type strain CBS 6936.</title>
        <authorList>
            <person name="Durrens P."/>
            <person name="Klopp C."/>
            <person name="Biteau N."/>
            <person name="Fitton-Ouhabi V."/>
            <person name="Dementhon K."/>
            <person name="Accoceberry I."/>
            <person name="Sherman D.J."/>
            <person name="Noel T."/>
        </authorList>
    </citation>
    <scope>NUCLEOTIDE SEQUENCE [LARGE SCALE GENOMIC DNA]</scope>
    <source>
        <strain evidence="13 14">CBS 6936</strain>
    </source>
</reference>
<comment type="function">
    <text evidence="11">Required for selective autophagic degradation of the nucleus (nucleophagy) as well as for mitophagy which contributes to regulate mitochondrial quantity and quality by eliminating the mitochondria to a basal level to fulfill cellular energy requirements and preventing excess ROS production.</text>
</comment>